<protein>
    <recommendedName>
        <fullName evidence="2">Phosphoesterase</fullName>
        <ecNumber evidence="2">3.1.4.-</ecNumber>
    </recommendedName>
</protein>
<name>A0A0R2HP32_9FIRM</name>
<dbReference type="Proteomes" id="UP000051841">
    <property type="component" value="Unassembled WGS sequence"/>
</dbReference>
<dbReference type="GO" id="GO:0046872">
    <property type="term" value="F:metal ion binding"/>
    <property type="evidence" value="ECO:0007669"/>
    <property type="project" value="UniProtKB-KW"/>
</dbReference>
<dbReference type="AlphaFoldDB" id="A0A0R2HP32"/>
<dbReference type="EC" id="3.1.4.-" evidence="2"/>
<dbReference type="InterPro" id="IPR000979">
    <property type="entry name" value="Phosphodiesterase_MJ0936/Vps29"/>
</dbReference>
<comment type="cofactor">
    <cofactor evidence="2">
        <name>a divalent metal cation</name>
        <dbReference type="ChEBI" id="CHEBI:60240"/>
    </cofactor>
</comment>
<dbReference type="Pfam" id="PF12850">
    <property type="entry name" value="Metallophos_2"/>
    <property type="match status" value="1"/>
</dbReference>
<evidence type="ECO:0000259" key="3">
    <source>
        <dbReference type="Pfam" id="PF12850"/>
    </source>
</evidence>
<dbReference type="InterPro" id="IPR024654">
    <property type="entry name" value="Calcineurin-like_PHP_lpxH"/>
</dbReference>
<evidence type="ECO:0000256" key="2">
    <source>
        <dbReference type="RuleBase" id="RU362039"/>
    </source>
</evidence>
<dbReference type="Gene3D" id="3.60.21.10">
    <property type="match status" value="1"/>
</dbReference>
<feature type="domain" description="Calcineurin-like phosphoesterase" evidence="3">
    <location>
        <begin position="3"/>
        <end position="143"/>
    </location>
</feature>
<dbReference type="SUPFAM" id="SSF56300">
    <property type="entry name" value="Metallo-dependent phosphatases"/>
    <property type="match status" value="1"/>
</dbReference>
<dbReference type="PANTHER" id="PTHR11124">
    <property type="entry name" value="VACUOLAR SORTING PROTEIN VPS29"/>
    <property type="match status" value="1"/>
</dbReference>
<dbReference type="InterPro" id="IPR029052">
    <property type="entry name" value="Metallo-depent_PP-like"/>
</dbReference>
<dbReference type="GO" id="GO:0016787">
    <property type="term" value="F:hydrolase activity"/>
    <property type="evidence" value="ECO:0007669"/>
    <property type="project" value="UniProtKB-UniRule"/>
</dbReference>
<reference evidence="4 5" key="1">
    <citation type="journal article" date="2015" name="Genome Announc.">
        <title>Expanding the biotechnology potential of lactobacilli through comparative genomics of 213 strains and associated genera.</title>
        <authorList>
            <person name="Sun Z."/>
            <person name="Harris H.M."/>
            <person name="McCann A."/>
            <person name="Guo C."/>
            <person name="Argimon S."/>
            <person name="Zhang W."/>
            <person name="Yang X."/>
            <person name="Jeffery I.B."/>
            <person name="Cooney J.C."/>
            <person name="Kagawa T.F."/>
            <person name="Liu W."/>
            <person name="Song Y."/>
            <person name="Salvetti E."/>
            <person name="Wrobel A."/>
            <person name="Rasinkangas P."/>
            <person name="Parkhill J."/>
            <person name="Rea M.C."/>
            <person name="O'Sullivan O."/>
            <person name="Ritari J."/>
            <person name="Douillard F.P."/>
            <person name="Paul Ross R."/>
            <person name="Yang R."/>
            <person name="Briner A.E."/>
            <person name="Felis G.E."/>
            <person name="de Vos W.M."/>
            <person name="Barrangou R."/>
            <person name="Klaenhammer T.R."/>
            <person name="Caufield P.W."/>
            <person name="Cui Y."/>
            <person name="Zhang H."/>
            <person name="O'Toole P.W."/>
        </authorList>
    </citation>
    <scope>NUCLEOTIDE SEQUENCE [LARGE SCALE GENOMIC DNA]</scope>
    <source>
        <strain evidence="4 5">DSM 20405</strain>
    </source>
</reference>
<proteinExistence type="inferred from homology"/>
<dbReference type="RefSeq" id="WP_029071195.1">
    <property type="nucleotide sequence ID" value="NZ_JNKN01000004.1"/>
</dbReference>
<comment type="caution">
    <text evidence="4">The sequence shown here is derived from an EMBL/GenBank/DDBJ whole genome shotgun (WGS) entry which is preliminary data.</text>
</comment>
<evidence type="ECO:0000313" key="5">
    <source>
        <dbReference type="Proteomes" id="UP000051841"/>
    </source>
</evidence>
<gene>
    <name evidence="4" type="ORF">IV49_GL001229</name>
</gene>
<dbReference type="PATRIC" id="fig|1410657.5.peg.1270"/>
<sequence length="154" mass="17778">MKKIVVMSDNHGDDYAMEWIRELESDADYYVHCGDSETSDKRFLNGYICVQGNNDWTLDLPRFAKFKAEGLTFLVTHGQFYGYFKRENLMMVDLKKYRCDVMLSGHSHIPHYAKIGDYQFLNPGSTTLPRGGSARGYAVIYVDGKNLSYEFKEL</sequence>
<keyword evidence="5" id="KW-1185">Reference proteome</keyword>
<organism evidence="4 5">
    <name type="scientific">Kandleria vitulina DSM 20405</name>
    <dbReference type="NCBI Taxonomy" id="1410657"/>
    <lineage>
        <taxon>Bacteria</taxon>
        <taxon>Bacillati</taxon>
        <taxon>Bacillota</taxon>
        <taxon>Erysipelotrichia</taxon>
        <taxon>Erysipelotrichales</taxon>
        <taxon>Coprobacillaceae</taxon>
        <taxon>Kandleria</taxon>
    </lineage>
</organism>
<comment type="similarity">
    <text evidence="1 2">Belongs to the metallophosphoesterase superfamily. YfcE family.</text>
</comment>
<evidence type="ECO:0000256" key="1">
    <source>
        <dbReference type="ARBA" id="ARBA00008950"/>
    </source>
</evidence>
<dbReference type="NCBIfam" id="TIGR00040">
    <property type="entry name" value="yfcE"/>
    <property type="match status" value="1"/>
</dbReference>
<dbReference type="EMBL" id="JQBL01000003">
    <property type="protein sequence ID" value="KRN51149.1"/>
    <property type="molecule type" value="Genomic_DNA"/>
</dbReference>
<keyword evidence="2" id="KW-0479">Metal-binding</keyword>
<evidence type="ECO:0000313" key="4">
    <source>
        <dbReference type="EMBL" id="KRN51149.1"/>
    </source>
</evidence>
<accession>A0A0R2HP32</accession>